<dbReference type="AlphaFoldDB" id="A0A830HVH8"/>
<dbReference type="Gene3D" id="3.40.50.1820">
    <property type="entry name" value="alpha/beta hydrolase"/>
    <property type="match status" value="1"/>
</dbReference>
<dbReference type="OrthoDB" id="190846at2759"/>
<protein>
    <submittedName>
        <fullName evidence="1">Uncharacterized protein</fullName>
    </submittedName>
</protein>
<accession>A0A830HVH8</accession>
<reference evidence="1" key="1">
    <citation type="submission" date="2020-10" db="EMBL/GenBank/DDBJ databases">
        <title>Unveiling of a novel bifunctional photoreceptor, Dualchrome1, isolated from a cosmopolitan green alga.</title>
        <authorList>
            <person name="Suzuki S."/>
            <person name="Kawachi M."/>
        </authorList>
    </citation>
    <scope>NUCLEOTIDE SEQUENCE</scope>
    <source>
        <strain evidence="1">NIES 2893</strain>
    </source>
</reference>
<dbReference type="EMBL" id="BNJQ01000031">
    <property type="protein sequence ID" value="GHP10783.1"/>
    <property type="molecule type" value="Genomic_DNA"/>
</dbReference>
<dbReference type="GO" id="GO:0008374">
    <property type="term" value="F:O-acyltransferase activity"/>
    <property type="evidence" value="ECO:0007669"/>
    <property type="project" value="InterPro"/>
</dbReference>
<gene>
    <name evidence="1" type="ORF">PPROV_000951400</name>
</gene>
<dbReference type="Pfam" id="PF02450">
    <property type="entry name" value="LCAT"/>
    <property type="match status" value="1"/>
</dbReference>
<dbReference type="PANTHER" id="PTHR11440">
    <property type="entry name" value="LECITHIN-CHOLESTEROL ACYLTRANSFERASE-RELATED"/>
    <property type="match status" value="1"/>
</dbReference>
<comment type="caution">
    <text evidence="1">The sequence shown here is derived from an EMBL/GenBank/DDBJ whole genome shotgun (WGS) entry which is preliminary data.</text>
</comment>
<sequence>MLRLHALARAREQHSTLSHPAIRHAQRAAIATMLHALTCILLLVAFATAHARLVGTGAASARAQEDARWWWDDAVKRSNALGDIVTGGGELSTRSNGLLNVDAMNALLTGSEASHSESTHMRDSLLEQASKLGLLKKEGAPVFARPVAFVTGLMGGRLMESVNNRERTTNPFCRRNVDTELVWPPPPNMTILWHFTCLCANLQLVYDEGSGTYRPKVSGVNVSVDESFGGAIDLAWKDWVNALESVNPAFVRGRDIVGLPYDWRLGPDAWSAPDGDFDRTKAAIEAAVAANDGRKIVVVSISMGGPYFAAFASRHVSQQWRDKHIHAFLSLSGVFSGSSLAILHLLTGAFGQTPLPSYLFKPFMEMSRSLGSIPWLVPTAPTFSADEAIVTVKDKTYKLDDMGSLFRDAGATQAALLWSKYKDVSGLSLAPNVTTICVSGYNHSTLATLTFSSMKKLKTPSGATFVDGDGTVASSSLRVCDSFAGVQRMPVYPVHVLNATHSGLLGDKDMGKILFPLVFQQQDVNVGQW</sequence>
<name>A0A830HVH8_9CHLO</name>
<dbReference type="InterPro" id="IPR029058">
    <property type="entry name" value="AB_hydrolase_fold"/>
</dbReference>
<evidence type="ECO:0000313" key="2">
    <source>
        <dbReference type="Proteomes" id="UP000660262"/>
    </source>
</evidence>
<dbReference type="InterPro" id="IPR003386">
    <property type="entry name" value="LACT/PDAT_acylTrfase"/>
</dbReference>
<dbReference type="Proteomes" id="UP000660262">
    <property type="component" value="Unassembled WGS sequence"/>
</dbReference>
<evidence type="ECO:0000313" key="1">
    <source>
        <dbReference type="EMBL" id="GHP10783.1"/>
    </source>
</evidence>
<dbReference type="SUPFAM" id="SSF53474">
    <property type="entry name" value="alpha/beta-Hydrolases"/>
    <property type="match status" value="1"/>
</dbReference>
<dbReference type="GO" id="GO:0006629">
    <property type="term" value="P:lipid metabolic process"/>
    <property type="evidence" value="ECO:0007669"/>
    <property type="project" value="InterPro"/>
</dbReference>
<proteinExistence type="predicted"/>
<organism evidence="1 2">
    <name type="scientific">Pycnococcus provasolii</name>
    <dbReference type="NCBI Taxonomy" id="41880"/>
    <lineage>
        <taxon>Eukaryota</taxon>
        <taxon>Viridiplantae</taxon>
        <taxon>Chlorophyta</taxon>
        <taxon>Pseudoscourfieldiophyceae</taxon>
        <taxon>Pseudoscourfieldiales</taxon>
        <taxon>Pycnococcaceae</taxon>
        <taxon>Pycnococcus</taxon>
    </lineage>
</organism>
<keyword evidence="2" id="KW-1185">Reference proteome</keyword>